<reference evidence="3 4" key="1">
    <citation type="journal article" date="2014" name="Genome Announc.">
        <title>Draft Genome Sequence of Advenella kashmirensis Strain W13003, a Polycyclic Aromatic Hydrocarbon-Degrading Bacterium.</title>
        <authorList>
            <person name="Wang X."/>
            <person name="Jin D."/>
            <person name="Zhou L."/>
            <person name="Wu L."/>
            <person name="An W."/>
            <person name="Zhao L."/>
        </authorList>
    </citation>
    <scope>NUCLEOTIDE SEQUENCE [LARGE SCALE GENOMIC DNA]</scope>
    <source>
        <strain evidence="3 4">W13003</strain>
    </source>
</reference>
<name>V8QRK4_9BURK</name>
<dbReference type="Proteomes" id="UP000018733">
    <property type="component" value="Unassembled WGS sequence"/>
</dbReference>
<protein>
    <submittedName>
        <fullName evidence="3">ABC transporter substrate-binding protein</fullName>
    </submittedName>
</protein>
<dbReference type="Pfam" id="PF03401">
    <property type="entry name" value="TctC"/>
    <property type="match status" value="1"/>
</dbReference>
<dbReference type="STRING" id="1424334.W822_06935"/>
<dbReference type="HOGENOM" id="CLU_045683_0_0_4"/>
<comment type="caution">
    <text evidence="3">The sequence shown here is derived from an EMBL/GenBank/DDBJ whole genome shotgun (WGS) entry which is preliminary data.</text>
</comment>
<dbReference type="eggNOG" id="COG3181">
    <property type="taxonomic scope" value="Bacteria"/>
</dbReference>
<dbReference type="Gene3D" id="3.40.190.150">
    <property type="entry name" value="Bordetella uptake gene, domain 1"/>
    <property type="match status" value="1"/>
</dbReference>
<evidence type="ECO:0000313" key="3">
    <source>
        <dbReference type="EMBL" id="ETF02591.1"/>
    </source>
</evidence>
<dbReference type="AlphaFoldDB" id="V8QRK4"/>
<dbReference type="PIRSF" id="PIRSF017082">
    <property type="entry name" value="YflP"/>
    <property type="match status" value="1"/>
</dbReference>
<comment type="similarity">
    <text evidence="1">Belongs to the UPF0065 (bug) family.</text>
</comment>
<evidence type="ECO:0000256" key="1">
    <source>
        <dbReference type="ARBA" id="ARBA00006987"/>
    </source>
</evidence>
<dbReference type="CDD" id="cd07012">
    <property type="entry name" value="PBP2_Bug_TTT"/>
    <property type="match status" value="1"/>
</dbReference>
<dbReference type="RefSeq" id="WP_024004371.1">
    <property type="nucleotide sequence ID" value="NZ_KI650979.1"/>
</dbReference>
<dbReference type="PANTHER" id="PTHR42928">
    <property type="entry name" value="TRICARBOXYLATE-BINDING PROTEIN"/>
    <property type="match status" value="1"/>
</dbReference>
<feature type="chain" id="PRO_5004771761" evidence="2">
    <location>
        <begin position="23"/>
        <end position="321"/>
    </location>
</feature>
<accession>V8QRK4</accession>
<dbReference type="EMBL" id="AYXT01000009">
    <property type="protein sequence ID" value="ETF02591.1"/>
    <property type="molecule type" value="Genomic_DNA"/>
</dbReference>
<dbReference type="InterPro" id="IPR005064">
    <property type="entry name" value="BUG"/>
</dbReference>
<feature type="signal peptide" evidence="2">
    <location>
        <begin position="1"/>
        <end position="22"/>
    </location>
</feature>
<dbReference type="SUPFAM" id="SSF53850">
    <property type="entry name" value="Periplasmic binding protein-like II"/>
    <property type="match status" value="1"/>
</dbReference>
<sequence>MLKSFIYGAAFAVVLAGGHANAADYPDKPVHVIVPYGPGGGVDTFTRPIAIALGEQTGQSFVVENKSGGGGTIGVRQVARASSDGYTLLSGGVHQAMAEGIYPKRGYTLDQDFKPLSFTAVVPNVLIVNLNTPFKTVKELIDYAKQHPSELNYCSSGVGTAQHLVAEVFMEATSIKLTHIPYTGTAAALTDLMGGQCQVMFDGLGTSAQLIRTGKVRPLAFTTKTRSPYFPDIPTTHEAGGPDMDAGIWYAIWAPAKTPAERISYLQSQIATAMKSDMVKKAFEAQGATISDKPATELPSFVSAEVKRWAQIGQRTGAAKE</sequence>
<evidence type="ECO:0000313" key="4">
    <source>
        <dbReference type="Proteomes" id="UP000018733"/>
    </source>
</evidence>
<proteinExistence type="inferred from homology"/>
<keyword evidence="4" id="KW-1185">Reference proteome</keyword>
<dbReference type="Gene3D" id="3.40.190.10">
    <property type="entry name" value="Periplasmic binding protein-like II"/>
    <property type="match status" value="1"/>
</dbReference>
<dbReference type="InterPro" id="IPR042100">
    <property type="entry name" value="Bug_dom1"/>
</dbReference>
<dbReference type="PANTHER" id="PTHR42928:SF5">
    <property type="entry name" value="BLR1237 PROTEIN"/>
    <property type="match status" value="1"/>
</dbReference>
<dbReference type="OrthoDB" id="8678477at2"/>
<dbReference type="PATRIC" id="fig|1424334.3.peg.1384"/>
<gene>
    <name evidence="3" type="ORF">W822_06935</name>
</gene>
<evidence type="ECO:0000256" key="2">
    <source>
        <dbReference type="SAM" id="SignalP"/>
    </source>
</evidence>
<organism evidence="3 4">
    <name type="scientific">Advenella kashmirensis W13003</name>
    <dbReference type="NCBI Taxonomy" id="1424334"/>
    <lineage>
        <taxon>Bacteria</taxon>
        <taxon>Pseudomonadati</taxon>
        <taxon>Pseudomonadota</taxon>
        <taxon>Betaproteobacteria</taxon>
        <taxon>Burkholderiales</taxon>
        <taxon>Alcaligenaceae</taxon>
    </lineage>
</organism>
<keyword evidence="2" id="KW-0732">Signal</keyword>